<dbReference type="EMBL" id="CAIJEN010000014">
    <property type="protein sequence ID" value="CAD0093358.1"/>
    <property type="molecule type" value="Genomic_DNA"/>
</dbReference>
<keyword evidence="3" id="KW-1185">Reference proteome</keyword>
<accession>A0A9N8JRL4</accession>
<gene>
    <name evidence="2" type="ORF">AWRI4619_LOCUS7761</name>
</gene>
<comment type="caution">
    <text evidence="2">The sequence shown here is derived from an EMBL/GenBank/DDBJ whole genome shotgun (WGS) entry which is preliminary data.</text>
</comment>
<reference evidence="2" key="1">
    <citation type="submission" date="2020-06" db="EMBL/GenBank/DDBJ databases">
        <authorList>
            <person name="Onetto C."/>
        </authorList>
    </citation>
    <scope>NUCLEOTIDE SEQUENCE</scope>
</reference>
<feature type="compositionally biased region" description="Low complexity" evidence="1">
    <location>
        <begin position="109"/>
        <end position="140"/>
    </location>
</feature>
<feature type="region of interest" description="Disordered" evidence="1">
    <location>
        <begin position="74"/>
        <end position="195"/>
    </location>
</feature>
<evidence type="ECO:0000256" key="1">
    <source>
        <dbReference type="SAM" id="MobiDB-lite"/>
    </source>
</evidence>
<evidence type="ECO:0000313" key="3">
    <source>
        <dbReference type="Proteomes" id="UP000716446"/>
    </source>
</evidence>
<protein>
    <submittedName>
        <fullName evidence="2">Uncharacterized protein</fullName>
    </submittedName>
</protein>
<organism evidence="2 3">
    <name type="scientific">Aureobasidium vineae</name>
    <dbReference type="NCBI Taxonomy" id="2773715"/>
    <lineage>
        <taxon>Eukaryota</taxon>
        <taxon>Fungi</taxon>
        <taxon>Dikarya</taxon>
        <taxon>Ascomycota</taxon>
        <taxon>Pezizomycotina</taxon>
        <taxon>Dothideomycetes</taxon>
        <taxon>Dothideomycetidae</taxon>
        <taxon>Dothideales</taxon>
        <taxon>Saccotheciaceae</taxon>
        <taxon>Aureobasidium</taxon>
    </lineage>
</organism>
<name>A0A9N8JRL4_9PEZI</name>
<dbReference type="AlphaFoldDB" id="A0A9N8JRL4"/>
<feature type="compositionally biased region" description="Basic residues" evidence="1">
    <location>
        <begin position="80"/>
        <end position="92"/>
    </location>
</feature>
<proteinExistence type="predicted"/>
<dbReference type="Proteomes" id="UP000716446">
    <property type="component" value="Unassembled WGS sequence"/>
</dbReference>
<evidence type="ECO:0000313" key="2">
    <source>
        <dbReference type="EMBL" id="CAD0093358.1"/>
    </source>
</evidence>
<sequence>MDAYKNIVSMRVTRLTYQSESSPFGLWTLPNSLDGPSFAPCYAPYGEQSLSTDSHPAIEHTKIVTSIESDVLKPWEKGSKSGKKIKKGRGPKSRVEMSPGSDATSKDMSNSNNSSRNEMSTAATPTQPSAQSSPASRARQYPVLDVAGPPVPRLLPYNFYHPDTAQAAIAQSRKRKHDRIDNGAPTTSLKMHRRE</sequence>